<keyword evidence="1" id="KW-1133">Transmembrane helix</keyword>
<evidence type="ECO:0000313" key="3">
    <source>
        <dbReference type="Proteomes" id="UP000543030"/>
    </source>
</evidence>
<dbReference type="AlphaFoldDB" id="A0A840RK05"/>
<evidence type="ECO:0000256" key="1">
    <source>
        <dbReference type="SAM" id="Phobius"/>
    </source>
</evidence>
<evidence type="ECO:0000313" key="2">
    <source>
        <dbReference type="EMBL" id="MBB5193457.1"/>
    </source>
</evidence>
<reference evidence="2 3" key="1">
    <citation type="submission" date="2020-08" db="EMBL/GenBank/DDBJ databases">
        <title>Genomic Encyclopedia of Type Strains, Phase IV (KMG-IV): sequencing the most valuable type-strain genomes for metagenomic binning, comparative biology and taxonomic classification.</title>
        <authorList>
            <person name="Goeker M."/>
        </authorList>
    </citation>
    <scope>NUCLEOTIDE SEQUENCE [LARGE SCALE GENOMIC DNA]</scope>
    <source>
        <strain evidence="2 3">DSM 18233</strain>
    </source>
</reference>
<dbReference type="Proteomes" id="UP000543030">
    <property type="component" value="Unassembled WGS sequence"/>
</dbReference>
<dbReference type="RefSeq" id="WP_184103096.1">
    <property type="nucleotide sequence ID" value="NZ_JACHHN010000011.1"/>
</dbReference>
<dbReference type="Pfam" id="PF22564">
    <property type="entry name" value="HAAS"/>
    <property type="match status" value="1"/>
</dbReference>
<comment type="caution">
    <text evidence="2">The sequence shown here is derived from an EMBL/GenBank/DDBJ whole genome shotgun (WGS) entry which is preliminary data.</text>
</comment>
<keyword evidence="1" id="KW-0472">Membrane</keyword>
<organism evidence="2 3">
    <name type="scientific">Silvimonas terrae</name>
    <dbReference type="NCBI Taxonomy" id="300266"/>
    <lineage>
        <taxon>Bacteria</taxon>
        <taxon>Pseudomonadati</taxon>
        <taxon>Pseudomonadota</taxon>
        <taxon>Betaproteobacteria</taxon>
        <taxon>Neisseriales</taxon>
        <taxon>Chitinibacteraceae</taxon>
        <taxon>Silvimonas</taxon>
    </lineage>
</organism>
<name>A0A840RK05_9NEIS</name>
<feature type="transmembrane region" description="Helical" evidence="1">
    <location>
        <begin position="335"/>
        <end position="357"/>
    </location>
</feature>
<sequence length="385" mass="40918">MNQKTFLLRLRASLGHLPPKEVNEIVGDYEEFFRDGLAEGHSEEEIAARLGDPERIAKELNARTSLQNWEDRKSFRTLWQVVAAYAGLGALNFVLAIPLLVWLLLLTAGFMFSGAVVLAGLICTILGISQWSFGWPAEDEVSVVHAHAKGAASGTARISINDNGVEIVGKDAKAVKNAIEQHQKQGDSVEITANKETGETEINITGGEGNVHISTRHGKKHAASAAANADVAAAAADVAAAQADLDAATGEGEKDRAAGRLEAAKARQEAASARATAAAIRGERTDPATQQVTTENVHIVKNGNKEDVDADDDDSDGEKVVERVLHTSDASSGKLLPIGLALLAFGGIVLLLTLALARWTARTVSRFVRYQLDLLGVGKEAENRA</sequence>
<feature type="transmembrane region" description="Helical" evidence="1">
    <location>
        <begin position="110"/>
        <end position="128"/>
    </location>
</feature>
<dbReference type="EMBL" id="JACHHN010000011">
    <property type="protein sequence ID" value="MBB5193457.1"/>
    <property type="molecule type" value="Genomic_DNA"/>
</dbReference>
<keyword evidence="3" id="KW-1185">Reference proteome</keyword>
<accession>A0A840RK05</accession>
<feature type="transmembrane region" description="Helical" evidence="1">
    <location>
        <begin position="82"/>
        <end position="104"/>
    </location>
</feature>
<proteinExistence type="predicted"/>
<keyword evidence="1" id="KW-0812">Transmembrane</keyword>
<gene>
    <name evidence="2" type="ORF">HNQ50_004214</name>
</gene>
<protein>
    <submittedName>
        <fullName evidence="2">Putative membrane protein</fullName>
    </submittedName>
</protein>